<sequence length="130" mass="14539">MKLKRITADFTVCKLKGPQDLASLNEKSGFWFMGKTDEELSLVCETKSVPEHTLEREDGFQAFRIEGVLDFSLIGILSKISAVLADHGIGIFAISTFQTDYILVKKTQYENALEELSKAGYTIIGDREEV</sequence>
<dbReference type="PIRSF" id="PIRSF008459">
    <property type="entry name" value="UCP008459"/>
    <property type="match status" value="1"/>
</dbReference>
<dbReference type="InterPro" id="IPR027795">
    <property type="entry name" value="CASTOR_ACT_dom"/>
</dbReference>
<dbReference type="RefSeq" id="WP_318066143.1">
    <property type="nucleotide sequence ID" value="NZ_JAWONS010000290.1"/>
</dbReference>
<dbReference type="SUPFAM" id="SSF55021">
    <property type="entry name" value="ACT-like"/>
    <property type="match status" value="2"/>
</dbReference>
<dbReference type="PANTHER" id="PTHR31131:SF6">
    <property type="entry name" value="CASTOR ACT DOMAIN-CONTAINING PROTEIN"/>
    <property type="match status" value="1"/>
</dbReference>
<dbReference type="Gene3D" id="3.30.2130.10">
    <property type="entry name" value="VC0802-like"/>
    <property type="match status" value="1"/>
</dbReference>
<gene>
    <name evidence="3" type="ORF">RZO55_20490</name>
</gene>
<dbReference type="InterPro" id="IPR051719">
    <property type="entry name" value="CASTOR_mTORC1"/>
</dbReference>
<name>A0ABU4GQN5_9CLOT</name>
<evidence type="ECO:0000259" key="2">
    <source>
        <dbReference type="Pfam" id="PF21631"/>
    </source>
</evidence>
<evidence type="ECO:0000313" key="3">
    <source>
        <dbReference type="EMBL" id="MDW2799955.1"/>
    </source>
</evidence>
<dbReference type="Pfam" id="PF13840">
    <property type="entry name" value="ACT_7"/>
    <property type="match status" value="1"/>
</dbReference>
<evidence type="ECO:0000259" key="1">
    <source>
        <dbReference type="Pfam" id="PF13840"/>
    </source>
</evidence>
<comment type="caution">
    <text evidence="3">The sequence shown here is derived from an EMBL/GenBank/DDBJ whole genome shotgun (WGS) entry which is preliminary data.</text>
</comment>
<dbReference type="InterPro" id="IPR049447">
    <property type="entry name" value="A9CJY8-like_N"/>
</dbReference>
<protein>
    <submittedName>
        <fullName evidence="3">ACT domain-containing protein</fullName>
    </submittedName>
</protein>
<reference evidence="3 4" key="1">
    <citation type="submission" date="2023-10" db="EMBL/GenBank/DDBJ databases">
        <title>A novel Glycoside Hydrolase 43-Like Enzyme from Clostrdium boliviensis is an Endo-xylanase, and a Candidate for Xylooligosaccharides Production from Different Xylan Substrates.</title>
        <authorList>
            <person name="Alvarez M.T."/>
            <person name="Rocabado-Villegas L.R."/>
            <person name="Salas-Veizaga D.M."/>
            <person name="Linares-Pasten J.A."/>
            <person name="Gudmundsdottir E.E."/>
            <person name="Hreggvidsson G.O."/>
            <person name="Adlercreutz P."/>
            <person name="Nordberg Karlsson E."/>
        </authorList>
    </citation>
    <scope>NUCLEOTIDE SEQUENCE [LARGE SCALE GENOMIC DNA]</scope>
    <source>
        <strain evidence="3 4">E-1</strain>
    </source>
</reference>
<dbReference type="CDD" id="cd04868">
    <property type="entry name" value="ACT_AK-like"/>
    <property type="match status" value="1"/>
</dbReference>
<dbReference type="Pfam" id="PF21631">
    <property type="entry name" value="A9CJY8-like_N"/>
    <property type="match status" value="1"/>
</dbReference>
<feature type="domain" description="CASTOR ACT" evidence="1">
    <location>
        <begin position="56"/>
        <end position="116"/>
    </location>
</feature>
<feature type="domain" description="A9CJY8-like N-terminal" evidence="2">
    <location>
        <begin position="10"/>
        <end position="51"/>
    </location>
</feature>
<dbReference type="EMBL" id="JAWONS010000290">
    <property type="protein sequence ID" value="MDW2799955.1"/>
    <property type="molecule type" value="Genomic_DNA"/>
</dbReference>
<proteinExistence type="predicted"/>
<keyword evidence="4" id="KW-1185">Reference proteome</keyword>
<dbReference type="InterPro" id="IPR016540">
    <property type="entry name" value="UCP008459"/>
</dbReference>
<accession>A0ABU4GQN5</accession>
<organism evidence="3 4">
    <name type="scientific">Clostridium boliviensis</name>
    <dbReference type="NCBI Taxonomy" id="318465"/>
    <lineage>
        <taxon>Bacteria</taxon>
        <taxon>Bacillati</taxon>
        <taxon>Bacillota</taxon>
        <taxon>Clostridia</taxon>
        <taxon>Eubacteriales</taxon>
        <taxon>Clostridiaceae</taxon>
        <taxon>Clostridium</taxon>
    </lineage>
</organism>
<dbReference type="Proteomes" id="UP001276854">
    <property type="component" value="Unassembled WGS sequence"/>
</dbReference>
<evidence type="ECO:0000313" key="4">
    <source>
        <dbReference type="Proteomes" id="UP001276854"/>
    </source>
</evidence>
<dbReference type="InterPro" id="IPR045865">
    <property type="entry name" value="ACT-like_dom_sf"/>
</dbReference>
<dbReference type="PANTHER" id="PTHR31131">
    <property type="entry name" value="CHROMOSOME 1, WHOLE GENOME SHOTGUN SEQUENCE"/>
    <property type="match status" value="1"/>
</dbReference>